<organism evidence="7 8">
    <name type="scientific">Zea mays</name>
    <name type="common">Maize</name>
    <dbReference type="NCBI Taxonomy" id="4577"/>
    <lineage>
        <taxon>Eukaryota</taxon>
        <taxon>Viridiplantae</taxon>
        <taxon>Streptophyta</taxon>
        <taxon>Embryophyta</taxon>
        <taxon>Tracheophyta</taxon>
        <taxon>Spermatophyta</taxon>
        <taxon>Magnoliopsida</taxon>
        <taxon>Liliopsida</taxon>
        <taxon>Poales</taxon>
        <taxon>Poaceae</taxon>
        <taxon>PACMAD clade</taxon>
        <taxon>Panicoideae</taxon>
        <taxon>Andropogonodae</taxon>
        <taxon>Andropogoneae</taxon>
        <taxon>Tripsacinae</taxon>
        <taxon>Zea</taxon>
    </lineage>
</organism>
<dbReference type="PANTHER" id="PTHR43735">
    <property type="entry name" value="APOPTOSIS-INDUCING FACTOR 1"/>
    <property type="match status" value="1"/>
</dbReference>
<comment type="similarity">
    <text evidence="1">Belongs to the FAD-dependent oxidoreductase family.</text>
</comment>
<keyword evidence="3" id="KW-0274">FAD</keyword>
<name>A0A804QF35_MAIZE</name>
<dbReference type="InterPro" id="IPR036188">
    <property type="entry name" value="FAD/NAD-bd_sf"/>
</dbReference>
<dbReference type="GO" id="GO:0050660">
    <property type="term" value="F:flavin adenine dinucleotide binding"/>
    <property type="evidence" value="ECO:0000318"/>
    <property type="project" value="GO_Central"/>
</dbReference>
<accession>A0A804QF35</accession>
<reference evidence="7" key="2">
    <citation type="submission" date="2019-07" db="EMBL/GenBank/DDBJ databases">
        <authorList>
            <person name="Seetharam A."/>
            <person name="Woodhouse M."/>
            <person name="Cannon E."/>
        </authorList>
    </citation>
    <scope>NUCLEOTIDE SEQUENCE [LARGE SCALE GENOMIC DNA]</scope>
    <source>
        <strain evidence="7">cv. B73</strain>
    </source>
</reference>
<evidence type="ECO:0000256" key="1">
    <source>
        <dbReference type="ARBA" id="ARBA00006442"/>
    </source>
</evidence>
<dbReference type="EnsemblPlants" id="Zm00001eb323980_T001">
    <property type="protein sequence ID" value="Zm00001eb323980_P001"/>
    <property type="gene ID" value="Zm00001eb323980"/>
</dbReference>
<dbReference type="SUPFAM" id="SSF51905">
    <property type="entry name" value="FAD/NAD(P)-binding domain"/>
    <property type="match status" value="1"/>
</dbReference>
<keyword evidence="8" id="KW-1185">Reference proteome</keyword>
<dbReference type="InterPro" id="IPR023753">
    <property type="entry name" value="FAD/NAD-binding_dom"/>
</dbReference>
<feature type="region of interest" description="Disordered" evidence="5">
    <location>
        <begin position="1"/>
        <end position="115"/>
    </location>
</feature>
<dbReference type="Pfam" id="PF07992">
    <property type="entry name" value="Pyr_redox_2"/>
    <property type="match status" value="1"/>
</dbReference>
<feature type="compositionally biased region" description="Basic and acidic residues" evidence="5">
    <location>
        <begin position="1"/>
        <end position="17"/>
    </location>
</feature>
<evidence type="ECO:0000256" key="2">
    <source>
        <dbReference type="ARBA" id="ARBA00022630"/>
    </source>
</evidence>
<dbReference type="Proteomes" id="UP000007305">
    <property type="component" value="Chromosome 7"/>
</dbReference>
<feature type="region of interest" description="Disordered" evidence="5">
    <location>
        <begin position="155"/>
        <end position="183"/>
    </location>
</feature>
<reference evidence="7" key="3">
    <citation type="submission" date="2021-05" db="UniProtKB">
        <authorList>
            <consortium name="EnsemblPlants"/>
        </authorList>
    </citation>
    <scope>IDENTIFICATION</scope>
    <source>
        <strain evidence="7">cv. B73</strain>
    </source>
</reference>
<keyword evidence="4" id="KW-0560">Oxidoreductase</keyword>
<dbReference type="PANTHER" id="PTHR43735:SF3">
    <property type="entry name" value="FERROPTOSIS SUPPRESSOR PROTEIN 1"/>
    <property type="match status" value="1"/>
</dbReference>
<dbReference type="Gramene" id="Zm00001eb323980_T001">
    <property type="protein sequence ID" value="Zm00001eb323980_P001"/>
    <property type="gene ID" value="Zm00001eb323980"/>
</dbReference>
<evidence type="ECO:0000256" key="5">
    <source>
        <dbReference type="SAM" id="MobiDB-lite"/>
    </source>
</evidence>
<evidence type="ECO:0000256" key="3">
    <source>
        <dbReference type="ARBA" id="ARBA00022827"/>
    </source>
</evidence>
<dbReference type="Gene3D" id="3.50.50.60">
    <property type="entry name" value="FAD/NAD(P)-binding domain"/>
    <property type="match status" value="2"/>
</dbReference>
<evidence type="ECO:0000256" key="4">
    <source>
        <dbReference type="ARBA" id="ARBA00023002"/>
    </source>
</evidence>
<feature type="compositionally biased region" description="Low complexity" evidence="5">
    <location>
        <begin position="72"/>
        <end position="83"/>
    </location>
</feature>
<evidence type="ECO:0000313" key="8">
    <source>
        <dbReference type="Proteomes" id="UP000007305"/>
    </source>
</evidence>
<dbReference type="AlphaFoldDB" id="A0A804QF35"/>
<evidence type="ECO:0000259" key="6">
    <source>
        <dbReference type="Pfam" id="PF07992"/>
    </source>
</evidence>
<dbReference type="GO" id="GO:0005737">
    <property type="term" value="C:cytoplasm"/>
    <property type="evidence" value="ECO:0000318"/>
    <property type="project" value="GO_Central"/>
</dbReference>
<protein>
    <recommendedName>
        <fullName evidence="6">FAD/NAD(P)-binding domain-containing protein</fullName>
    </recommendedName>
</protein>
<evidence type="ECO:0000313" key="7">
    <source>
        <dbReference type="EnsemblPlants" id="Zm00001eb323980_P001"/>
    </source>
</evidence>
<proteinExistence type="inferred from homology"/>
<sequence>MQEEHHKEKDIKEEHRMSHTKSTALAPTRSRTPAPANPARPARPAVRRAPPDTAASPNPAKAARTSENPVLRTPATAASAARPAVRRTTTRPRRLRAPDASARPTSGILAAANSPPTTLAPLPILWRIEPRPQQSRTPAAIGRAEHDRRMLRRALRAQSPAREAPSSIRPPTSTRKASSPASSLHLLPVCGNPEPTDCLFSLTECRVRVSLSVCACFHGPGKSLHTCYLPSSDDDRKDYLEIPWAELRSMVEPSFAERSLIYHKDYLSDATIVTSSAVNITEHAVLTTDGHSLPYDYLIIATGHALASPASRAERINEFQRDNGKIESSESVLIIGGGPTGVELAGEIVVDYPGKR</sequence>
<keyword evidence="2" id="KW-0285">Flavoprotein</keyword>
<reference evidence="8" key="1">
    <citation type="submission" date="2015-12" db="EMBL/GenBank/DDBJ databases">
        <title>Update maize B73 reference genome by single molecule sequencing technologies.</title>
        <authorList>
            <consortium name="Maize Genome Sequencing Project"/>
            <person name="Ware D."/>
        </authorList>
    </citation>
    <scope>NUCLEOTIDE SEQUENCE [LARGE SCALE GENOMIC DNA]</scope>
    <source>
        <strain evidence="8">cv. B73</strain>
    </source>
</reference>
<dbReference type="InParanoid" id="A0A804QF35"/>
<feature type="domain" description="FAD/NAD(P)-binding" evidence="6">
    <location>
        <begin position="284"/>
        <end position="347"/>
    </location>
</feature>
<feature type="compositionally biased region" description="Low complexity" evidence="5">
    <location>
        <begin position="23"/>
        <end position="55"/>
    </location>
</feature>
<dbReference type="GO" id="GO:0004174">
    <property type="term" value="F:electron-transferring-flavoprotein dehydrogenase activity"/>
    <property type="evidence" value="ECO:0000318"/>
    <property type="project" value="GO_Central"/>
</dbReference>
<feature type="compositionally biased region" description="Basic residues" evidence="5">
    <location>
        <begin position="84"/>
        <end position="95"/>
    </location>
</feature>